<evidence type="ECO:0000313" key="4">
    <source>
        <dbReference type="Proteomes" id="UP000184120"/>
    </source>
</evidence>
<dbReference type="RefSeq" id="WP_072931017.1">
    <property type="nucleotide sequence ID" value="NZ_BMFL01000009.1"/>
</dbReference>
<reference evidence="4" key="3">
    <citation type="submission" date="2016-11" db="EMBL/GenBank/DDBJ databases">
        <authorList>
            <person name="Varghese N."/>
            <person name="Submissions S."/>
        </authorList>
    </citation>
    <scope>NUCLEOTIDE SEQUENCE [LARGE SCALE GENOMIC DNA]</scope>
    <source>
        <strain evidence="4">DSM 27989</strain>
    </source>
</reference>
<reference evidence="2" key="5">
    <citation type="submission" date="2024-05" db="EMBL/GenBank/DDBJ databases">
        <authorList>
            <person name="Sun Q."/>
            <person name="Zhou Y."/>
        </authorList>
    </citation>
    <scope>NUCLEOTIDE SEQUENCE</scope>
    <source>
        <strain evidence="2">CGMCC 1.12707</strain>
    </source>
</reference>
<dbReference type="OrthoDB" id="1439845at2"/>
<feature type="chain" id="PRO_5012680697" evidence="1">
    <location>
        <begin position="20"/>
        <end position="190"/>
    </location>
</feature>
<feature type="signal peptide" evidence="1">
    <location>
        <begin position="1"/>
        <end position="19"/>
    </location>
</feature>
<sequence length="190" mass="22147">MKVKLFILAFYSILQTLFANDVIVKDFDGDNKLDKVYINHTSNTIIYLLSSCDYLEKQSLSFSKLSKDTKLIETKNGFKLENNIDNILYSSYFKFNKEHKNLELVGINRKIKSLNNEFENGESSYKFSTQELVAKWNYISKTTKEMVSMPTLKTKLILNKVHLDAFNDEFLIKFAEKISSIYKTEISKLD</sequence>
<evidence type="ECO:0000256" key="1">
    <source>
        <dbReference type="SAM" id="SignalP"/>
    </source>
</evidence>
<dbReference type="STRING" id="1434701.SAMN05443634_10569"/>
<reference evidence="3" key="2">
    <citation type="submission" date="2016-11" db="EMBL/GenBank/DDBJ databases">
        <authorList>
            <person name="Jaros S."/>
            <person name="Januszkiewicz K."/>
            <person name="Wedrychowicz H."/>
        </authorList>
    </citation>
    <scope>NUCLEOTIDE SEQUENCE [LARGE SCALE GENOMIC DNA]</scope>
    <source>
        <strain evidence="3">DSM 27989</strain>
    </source>
</reference>
<proteinExistence type="predicted"/>
<dbReference type="EMBL" id="BMFL01000009">
    <property type="protein sequence ID" value="GGE98463.1"/>
    <property type="molecule type" value="Genomic_DNA"/>
</dbReference>
<dbReference type="Proteomes" id="UP000650994">
    <property type="component" value="Unassembled WGS sequence"/>
</dbReference>
<name>A0A1M6X172_9FLAO</name>
<reference evidence="2" key="1">
    <citation type="journal article" date="2014" name="Int. J. Syst. Evol. Microbiol.">
        <title>Complete genome of a new Firmicutes species belonging to the dominant human colonic microbiota ('Ruminococcus bicirculans') reveals two chromosomes and a selective capacity to utilize plant glucans.</title>
        <authorList>
            <consortium name="NISC Comparative Sequencing Program"/>
            <person name="Wegmann U."/>
            <person name="Louis P."/>
            <person name="Goesmann A."/>
            <person name="Henrissat B."/>
            <person name="Duncan S.H."/>
            <person name="Flint H.J."/>
        </authorList>
    </citation>
    <scope>NUCLEOTIDE SEQUENCE</scope>
    <source>
        <strain evidence="2">CGMCC 1.12707</strain>
    </source>
</reference>
<evidence type="ECO:0000313" key="5">
    <source>
        <dbReference type="Proteomes" id="UP000650994"/>
    </source>
</evidence>
<gene>
    <name evidence="2" type="ORF">GCM10010984_15080</name>
    <name evidence="3" type="ORF">SAMN05443634_10569</name>
</gene>
<organism evidence="3 4">
    <name type="scientific">Chishuiella changwenlii</name>
    <dbReference type="NCBI Taxonomy" id="1434701"/>
    <lineage>
        <taxon>Bacteria</taxon>
        <taxon>Pseudomonadati</taxon>
        <taxon>Bacteroidota</taxon>
        <taxon>Flavobacteriia</taxon>
        <taxon>Flavobacteriales</taxon>
        <taxon>Weeksellaceae</taxon>
        <taxon>Chishuiella</taxon>
    </lineage>
</organism>
<evidence type="ECO:0000313" key="2">
    <source>
        <dbReference type="EMBL" id="GGE98463.1"/>
    </source>
</evidence>
<reference evidence="5" key="4">
    <citation type="journal article" date="2019" name="Int. J. Syst. Evol. Microbiol.">
        <title>The Global Catalogue of Microorganisms (GCM) 10K type strain sequencing project: providing services to taxonomists for standard genome sequencing and annotation.</title>
        <authorList>
            <consortium name="The Broad Institute Genomics Platform"/>
            <consortium name="The Broad Institute Genome Sequencing Center for Infectious Disease"/>
            <person name="Wu L."/>
            <person name="Ma J."/>
        </authorList>
    </citation>
    <scope>NUCLEOTIDE SEQUENCE [LARGE SCALE GENOMIC DNA]</scope>
    <source>
        <strain evidence="5">CGMCC 1.12707</strain>
    </source>
</reference>
<keyword evidence="5" id="KW-1185">Reference proteome</keyword>
<dbReference type="EMBL" id="FRBH01000005">
    <property type="protein sequence ID" value="SHK99664.1"/>
    <property type="molecule type" value="Genomic_DNA"/>
</dbReference>
<dbReference type="Proteomes" id="UP000184120">
    <property type="component" value="Unassembled WGS sequence"/>
</dbReference>
<protein>
    <submittedName>
        <fullName evidence="3">Uncharacterized protein</fullName>
    </submittedName>
</protein>
<accession>A0A1M6X172</accession>
<keyword evidence="1" id="KW-0732">Signal</keyword>
<dbReference type="AlphaFoldDB" id="A0A1M6X172"/>
<evidence type="ECO:0000313" key="3">
    <source>
        <dbReference type="EMBL" id="SHK99664.1"/>
    </source>
</evidence>